<accession>D5BUF0</accession>
<evidence type="ECO:0000313" key="2">
    <source>
        <dbReference type="EMBL" id="ADE39897.1"/>
    </source>
</evidence>
<dbReference type="OrthoDB" id="8479681at2"/>
<dbReference type="AlphaFoldDB" id="D5BUF0"/>
<name>D5BUF0_PUNMI</name>
<dbReference type="InterPro" id="IPR021959">
    <property type="entry name" value="DUF3576"/>
</dbReference>
<feature type="signal peptide" evidence="1">
    <location>
        <begin position="1"/>
        <end position="24"/>
    </location>
</feature>
<keyword evidence="3" id="KW-1185">Reference proteome</keyword>
<keyword evidence="1" id="KW-0732">Signal</keyword>
<dbReference type="eggNOG" id="ENOG50315UG">
    <property type="taxonomic scope" value="Bacteria"/>
</dbReference>
<proteinExistence type="predicted"/>
<dbReference type="HOGENOM" id="CLU_103320_1_0_5"/>
<evidence type="ECO:0000256" key="1">
    <source>
        <dbReference type="SAM" id="SignalP"/>
    </source>
</evidence>
<sequence>MKTIHSLAATLVTLGFILAGCSGADIQPVAEEEGEVSFLTGKTGGLKIADFGADDKNDSMPVNALLWRASLEIAAFVPLDDVDTFGGSILTEWYSLADRPDERIKLMIFVVGRELRSDAIQVRVFAQKADNGGWGTATRDDALASKIEELILTRAREMRAASIAESTE</sequence>
<protein>
    <recommendedName>
        <fullName evidence="4">DUF3576 domain-containing protein</fullName>
    </recommendedName>
</protein>
<dbReference type="RefSeq" id="WP_013046524.1">
    <property type="nucleotide sequence ID" value="NC_014010.1"/>
</dbReference>
<dbReference type="STRING" id="488538.SAR116_1654"/>
<dbReference type="Pfam" id="PF12100">
    <property type="entry name" value="DUF3576"/>
    <property type="match status" value="1"/>
</dbReference>
<feature type="chain" id="PRO_5003070129" description="DUF3576 domain-containing protein" evidence="1">
    <location>
        <begin position="25"/>
        <end position="168"/>
    </location>
</feature>
<reference evidence="2 3" key="1">
    <citation type="journal article" date="2010" name="J. Bacteriol.">
        <title>Complete genome sequence of "Candidatus Puniceispirillum marinum" IMCC1322, a representative of the SAR116 clade in the Alphaproteobacteria.</title>
        <authorList>
            <person name="Oh H.M."/>
            <person name="Kwon K.K."/>
            <person name="Kang I."/>
            <person name="Kang S.G."/>
            <person name="Lee J.H."/>
            <person name="Kim S.J."/>
            <person name="Cho J.C."/>
        </authorList>
    </citation>
    <scope>NUCLEOTIDE SEQUENCE [LARGE SCALE GENOMIC DNA]</scope>
    <source>
        <strain evidence="2 3">IMCC1322</strain>
    </source>
</reference>
<dbReference type="KEGG" id="apb:SAR116_1654"/>
<gene>
    <name evidence="2" type="ordered locus">SAR116_1654</name>
</gene>
<dbReference type="PROSITE" id="PS51257">
    <property type="entry name" value="PROKAR_LIPOPROTEIN"/>
    <property type="match status" value="1"/>
</dbReference>
<dbReference type="Proteomes" id="UP000007460">
    <property type="component" value="Chromosome"/>
</dbReference>
<evidence type="ECO:0008006" key="4">
    <source>
        <dbReference type="Google" id="ProtNLM"/>
    </source>
</evidence>
<organism evidence="2 3">
    <name type="scientific">Puniceispirillum marinum (strain IMCC1322)</name>
    <dbReference type="NCBI Taxonomy" id="488538"/>
    <lineage>
        <taxon>Bacteria</taxon>
        <taxon>Pseudomonadati</taxon>
        <taxon>Pseudomonadota</taxon>
        <taxon>Alphaproteobacteria</taxon>
        <taxon>Candidatus Puniceispirillales</taxon>
        <taxon>Candidatus Puniceispirillaceae</taxon>
        <taxon>Candidatus Puniceispirillum</taxon>
    </lineage>
</organism>
<dbReference type="EMBL" id="CP001751">
    <property type="protein sequence ID" value="ADE39897.1"/>
    <property type="molecule type" value="Genomic_DNA"/>
</dbReference>
<evidence type="ECO:0000313" key="3">
    <source>
        <dbReference type="Proteomes" id="UP000007460"/>
    </source>
</evidence>